<dbReference type="AlphaFoldDB" id="A0A1T5CM43"/>
<evidence type="ECO:0000313" key="5">
    <source>
        <dbReference type="EMBL" id="SKB60411.1"/>
    </source>
</evidence>
<dbReference type="InterPro" id="IPR000835">
    <property type="entry name" value="HTH_MarR-typ"/>
</dbReference>
<dbReference type="Gene3D" id="1.10.10.10">
    <property type="entry name" value="Winged helix-like DNA-binding domain superfamily/Winged helix DNA-binding domain"/>
    <property type="match status" value="1"/>
</dbReference>
<evidence type="ECO:0000256" key="2">
    <source>
        <dbReference type="ARBA" id="ARBA00023125"/>
    </source>
</evidence>
<name>A0A1T5CM43_9SPHN</name>
<reference evidence="6" key="1">
    <citation type="submission" date="2017-02" db="EMBL/GenBank/DDBJ databases">
        <authorList>
            <person name="Varghese N."/>
            <person name="Submissions S."/>
        </authorList>
    </citation>
    <scope>NUCLEOTIDE SEQUENCE [LARGE SCALE GENOMIC DNA]</scope>
    <source>
        <strain evidence="6">UM2</strain>
    </source>
</reference>
<keyword evidence="3" id="KW-0804">Transcription</keyword>
<sequence>MKVDEEELITGLAKAYMLMHRRVNRAMTKQGASLARTKMLAFVRKSGGSARAADIADLFDLAPRTVTESLDSLERDQLIVRTSDPQDRRVKRLAITPLGESAIAATEPLRRELMAEICAVLSETDRAQLHDILSRLVASLSEPEDVVNCG</sequence>
<dbReference type="PANTHER" id="PTHR42756:SF1">
    <property type="entry name" value="TRANSCRIPTIONAL REPRESSOR OF EMRAB OPERON"/>
    <property type="match status" value="1"/>
</dbReference>
<dbReference type="OrthoDB" id="582199at2"/>
<dbReference type="STRING" id="439228.SAMN06295920_104145"/>
<dbReference type="PROSITE" id="PS50995">
    <property type="entry name" value="HTH_MARR_2"/>
    <property type="match status" value="1"/>
</dbReference>
<dbReference type="Pfam" id="PF01047">
    <property type="entry name" value="MarR"/>
    <property type="match status" value="1"/>
</dbReference>
<dbReference type="SMART" id="SM00347">
    <property type="entry name" value="HTH_MARR"/>
    <property type="match status" value="1"/>
</dbReference>
<dbReference type="InterPro" id="IPR036390">
    <property type="entry name" value="WH_DNA-bd_sf"/>
</dbReference>
<dbReference type="EMBL" id="FUYM01000004">
    <property type="protein sequence ID" value="SKB60411.1"/>
    <property type="molecule type" value="Genomic_DNA"/>
</dbReference>
<dbReference type="GO" id="GO:0003677">
    <property type="term" value="F:DNA binding"/>
    <property type="evidence" value="ECO:0007669"/>
    <property type="project" value="UniProtKB-KW"/>
</dbReference>
<dbReference type="SUPFAM" id="SSF46785">
    <property type="entry name" value="Winged helix' DNA-binding domain"/>
    <property type="match status" value="1"/>
</dbReference>
<evidence type="ECO:0000259" key="4">
    <source>
        <dbReference type="PROSITE" id="PS50995"/>
    </source>
</evidence>
<dbReference type="PANTHER" id="PTHR42756">
    <property type="entry name" value="TRANSCRIPTIONAL REGULATOR, MARR"/>
    <property type="match status" value="1"/>
</dbReference>
<evidence type="ECO:0000313" key="6">
    <source>
        <dbReference type="Proteomes" id="UP000189818"/>
    </source>
</evidence>
<keyword evidence="1" id="KW-0805">Transcription regulation</keyword>
<proteinExistence type="predicted"/>
<keyword evidence="6" id="KW-1185">Reference proteome</keyword>
<dbReference type="Proteomes" id="UP000189818">
    <property type="component" value="Unassembled WGS sequence"/>
</dbReference>
<protein>
    <submittedName>
        <fullName evidence="5">DNA-binding transcriptional regulator, MarR family</fullName>
    </submittedName>
</protein>
<feature type="domain" description="HTH marR-type" evidence="4">
    <location>
        <begin position="5"/>
        <end position="138"/>
    </location>
</feature>
<keyword evidence="2 5" id="KW-0238">DNA-binding</keyword>
<gene>
    <name evidence="5" type="ORF">SAMN06295920_104145</name>
</gene>
<dbReference type="PRINTS" id="PR00598">
    <property type="entry name" value="HTHMARR"/>
</dbReference>
<evidence type="ECO:0000256" key="1">
    <source>
        <dbReference type="ARBA" id="ARBA00023015"/>
    </source>
</evidence>
<dbReference type="GO" id="GO:0003700">
    <property type="term" value="F:DNA-binding transcription factor activity"/>
    <property type="evidence" value="ECO:0007669"/>
    <property type="project" value="InterPro"/>
</dbReference>
<dbReference type="RefSeq" id="WP_079648057.1">
    <property type="nucleotide sequence ID" value="NZ_FUYM01000004.1"/>
</dbReference>
<organism evidence="5 6">
    <name type="scientific">Rhizorhabdus histidinilytica</name>
    <dbReference type="NCBI Taxonomy" id="439228"/>
    <lineage>
        <taxon>Bacteria</taxon>
        <taxon>Pseudomonadati</taxon>
        <taxon>Pseudomonadota</taxon>
        <taxon>Alphaproteobacteria</taxon>
        <taxon>Sphingomonadales</taxon>
        <taxon>Sphingomonadaceae</taxon>
        <taxon>Rhizorhabdus</taxon>
    </lineage>
</organism>
<dbReference type="InterPro" id="IPR036388">
    <property type="entry name" value="WH-like_DNA-bd_sf"/>
</dbReference>
<evidence type="ECO:0000256" key="3">
    <source>
        <dbReference type="ARBA" id="ARBA00023163"/>
    </source>
</evidence>
<accession>A0A1T5CM43</accession>